<organism evidence="1 2">
    <name type="scientific">Bathymodiolus thermophilus thioautotrophic gill symbiont</name>
    <dbReference type="NCBI Taxonomy" id="2360"/>
    <lineage>
        <taxon>Bacteria</taxon>
        <taxon>Pseudomonadati</taxon>
        <taxon>Pseudomonadota</taxon>
        <taxon>Gammaproteobacteria</taxon>
        <taxon>sulfur-oxidizing symbionts</taxon>
    </lineage>
</organism>
<dbReference type="Proteomes" id="UP000278334">
    <property type="component" value="Chromosome"/>
</dbReference>
<accession>A0A3G3IJ99</accession>
<dbReference type="SUPFAM" id="SSF47598">
    <property type="entry name" value="Ribbon-helix-helix"/>
    <property type="match status" value="1"/>
</dbReference>
<gene>
    <name evidence="1" type="ORF">MS2017_0170</name>
</gene>
<dbReference type="AlphaFoldDB" id="A0A3G3IJ99"/>
<evidence type="ECO:0000313" key="1">
    <source>
        <dbReference type="EMBL" id="AYQ55926.1"/>
    </source>
</evidence>
<evidence type="ECO:0008006" key="3">
    <source>
        <dbReference type="Google" id="ProtNLM"/>
    </source>
</evidence>
<name>A0A3G3IJ99_9GAMM</name>
<proteinExistence type="predicted"/>
<protein>
    <recommendedName>
        <fullName evidence="3">CopG family transcriptional regulator</fullName>
    </recommendedName>
</protein>
<dbReference type="GO" id="GO:0006355">
    <property type="term" value="P:regulation of DNA-templated transcription"/>
    <property type="evidence" value="ECO:0007669"/>
    <property type="project" value="InterPro"/>
</dbReference>
<sequence length="84" mass="9777">MYKNKKSSVVHRTQIYFEQDLFQQIKQISVQNSQSMSAYIREVLRSEIERKKTTTAIDVSGVSGMWGDYDISQKTLRDKAWGRG</sequence>
<reference evidence="1 2" key="1">
    <citation type="submission" date="2017-11" db="EMBL/GenBank/DDBJ databases">
        <title>Genome sequence of the bacterial symbiont EPR9N from a vent mussel Bathymodiolus thermophilus.</title>
        <authorList>
            <person name="Won Y.-J."/>
        </authorList>
    </citation>
    <scope>NUCLEOTIDE SEQUENCE [LARGE SCALE GENOMIC DNA]</scope>
    <source>
        <strain evidence="1 2">EPR9N</strain>
    </source>
</reference>
<evidence type="ECO:0000313" key="2">
    <source>
        <dbReference type="Proteomes" id="UP000278334"/>
    </source>
</evidence>
<dbReference type="InterPro" id="IPR010985">
    <property type="entry name" value="Ribbon_hlx_hlx"/>
</dbReference>
<dbReference type="EMBL" id="CP024634">
    <property type="protein sequence ID" value="AYQ55926.1"/>
    <property type="molecule type" value="Genomic_DNA"/>
</dbReference>
<dbReference type="KEGG" id="bthg:MS2017_0170"/>